<dbReference type="PROSITE" id="PS51178">
    <property type="entry name" value="PASTA"/>
    <property type="match status" value="1"/>
</dbReference>
<dbReference type="InterPro" id="IPR050515">
    <property type="entry name" value="Beta-lactam/transpept"/>
</dbReference>
<feature type="domain" description="PASTA" evidence="8">
    <location>
        <begin position="578"/>
        <end position="637"/>
    </location>
</feature>
<protein>
    <recommendedName>
        <fullName evidence="4">serine-type D-Ala-D-Ala carboxypeptidase</fullName>
        <ecNumber evidence="4">3.4.16.4</ecNumber>
    </recommendedName>
</protein>
<comment type="subcellular location">
    <subcellularLocation>
        <location evidence="1">Membrane</location>
    </subcellularLocation>
</comment>
<dbReference type="Proteomes" id="UP000637720">
    <property type="component" value="Unassembled WGS sequence"/>
</dbReference>
<evidence type="ECO:0000259" key="8">
    <source>
        <dbReference type="PROSITE" id="PS51178"/>
    </source>
</evidence>
<dbReference type="NCBIfam" id="TIGR02214">
    <property type="entry name" value="spoVD_pbp"/>
    <property type="match status" value="1"/>
</dbReference>
<evidence type="ECO:0000256" key="7">
    <source>
        <dbReference type="SAM" id="Phobius"/>
    </source>
</evidence>
<comment type="catalytic activity">
    <reaction evidence="6">
        <text>Preferential cleavage: (Ac)2-L-Lys-D-Ala-|-D-Ala. Also transpeptidation of peptidyl-alanyl moieties that are N-acyl substituents of D-alanine.</text>
        <dbReference type="EC" id="3.4.16.4"/>
    </reaction>
</comment>
<evidence type="ECO:0000256" key="6">
    <source>
        <dbReference type="ARBA" id="ARBA00034000"/>
    </source>
</evidence>
<accession>A0A8J3FCN0</accession>
<comment type="similarity">
    <text evidence="3">Belongs to the transpeptidase family.</text>
</comment>
<dbReference type="GO" id="GO:0071555">
    <property type="term" value="P:cell wall organization"/>
    <property type="evidence" value="ECO:0007669"/>
    <property type="project" value="TreeGrafter"/>
</dbReference>
<dbReference type="Pfam" id="PF03793">
    <property type="entry name" value="PASTA"/>
    <property type="match status" value="1"/>
</dbReference>
<dbReference type="CDD" id="cd06573">
    <property type="entry name" value="PASTA"/>
    <property type="match status" value="1"/>
</dbReference>
<name>A0A8J3FCN0_9BACI</name>
<dbReference type="AlphaFoldDB" id="A0A8J3FCN0"/>
<dbReference type="Pfam" id="PF03717">
    <property type="entry name" value="PBP_dimer"/>
    <property type="match status" value="1"/>
</dbReference>
<dbReference type="InterPro" id="IPR011927">
    <property type="entry name" value="SpoVD_pbp"/>
</dbReference>
<sequence length="654" mass="72656">MRVSNVTVRRRLVWILIGGLLLYTTLLARLGYLQLYQSQWLLGKAEDLWSRDIPIEPKRGRIYDRHGRLLAQNVSAPSVLAVPAQIRDPAETARKLAAVLGMSEEKVYRMITKRQLMVRIQPEGRKITQEKAEAVRALRLPGIIVAEDSRRYYPRGAFAAHVLGFVGIDNQGLSGVEKVYDERLRGVPGYISFYADAKGGIIPNERQRYTPAKDGLDLVLTIDATIQAILERELEHAMLTYRAENVIGVAMDPKTGEILAMASMPEFDPGRFAQYPVEVYNRNLPIWRQYEPGSTFKIITLAAALEEGVVRLDEGFHDPGYAMVAGVRLRCWRRGGHGHQTFWEVVQNSCNPGFVELGERLGKERLYRYIRAFGFGERTGIDLVGEQRGQLFSLERMGPVELATTAFGQGVSVTPIQQVAAVSAAINGGKWMRPHVAKAWRDPETGRVVEEVKPEAVRQVISPETSKKVREALERVVAFGTGRNAYIDGYRVGGKTGTAQKPAPGGGYLQNEHIVSFIGFAPADDPQIVVYVAVDNPQGIQFGGVVAAPIVRNILDEALRYLEVPPRKEQLERTYLYGEEKWVTVPNFVGQTVDELRRSYDTFQLDVEGSGTTVLYQSPRPGVKVKPGAVIRLYLGPGGSASQPKTDDNPPAVH</sequence>
<comment type="caution">
    <text evidence="9">The sequence shown here is derived from an EMBL/GenBank/DDBJ whole genome shotgun (WGS) entry which is preliminary data.</text>
</comment>
<dbReference type="GO" id="GO:0009002">
    <property type="term" value="F:serine-type D-Ala-D-Ala carboxypeptidase activity"/>
    <property type="evidence" value="ECO:0007669"/>
    <property type="project" value="UniProtKB-EC"/>
</dbReference>
<dbReference type="Gene3D" id="3.90.1310.10">
    <property type="entry name" value="Penicillin-binding protein 2a (Domain 2)"/>
    <property type="match status" value="1"/>
</dbReference>
<keyword evidence="10" id="KW-1185">Reference proteome</keyword>
<dbReference type="Gene3D" id="3.30.450.330">
    <property type="match status" value="1"/>
</dbReference>
<dbReference type="SUPFAM" id="SSF56519">
    <property type="entry name" value="Penicillin binding protein dimerisation domain"/>
    <property type="match status" value="1"/>
</dbReference>
<dbReference type="Pfam" id="PF00905">
    <property type="entry name" value="Transpeptidase"/>
    <property type="match status" value="1"/>
</dbReference>
<gene>
    <name evidence="9" type="primary">spoVD</name>
    <name evidence="9" type="ORF">GCM10007043_02530</name>
</gene>
<reference evidence="9" key="2">
    <citation type="submission" date="2020-09" db="EMBL/GenBank/DDBJ databases">
        <authorList>
            <person name="Sun Q."/>
            <person name="Ohkuma M."/>
        </authorList>
    </citation>
    <scope>NUCLEOTIDE SEQUENCE</scope>
    <source>
        <strain evidence="9">JCM 14719</strain>
    </source>
</reference>
<dbReference type="InterPro" id="IPR012338">
    <property type="entry name" value="Beta-lactam/transpept-like"/>
</dbReference>
<keyword evidence="7" id="KW-0812">Transmembrane</keyword>
<evidence type="ECO:0000313" key="9">
    <source>
        <dbReference type="EMBL" id="GGJ92367.1"/>
    </source>
</evidence>
<dbReference type="InterPro" id="IPR001460">
    <property type="entry name" value="PCN-bd_Tpept"/>
</dbReference>
<dbReference type="SUPFAM" id="SSF56601">
    <property type="entry name" value="beta-lactamase/transpeptidase-like"/>
    <property type="match status" value="1"/>
</dbReference>
<feature type="transmembrane region" description="Helical" evidence="7">
    <location>
        <begin position="12"/>
        <end position="32"/>
    </location>
</feature>
<evidence type="ECO:0000256" key="5">
    <source>
        <dbReference type="ARBA" id="ARBA00023136"/>
    </source>
</evidence>
<reference evidence="9" key="1">
    <citation type="journal article" date="2014" name="Int. J. Syst. Evol. Microbiol.">
        <title>Complete genome sequence of Corynebacterium casei LMG S-19264T (=DSM 44701T), isolated from a smear-ripened cheese.</title>
        <authorList>
            <consortium name="US DOE Joint Genome Institute (JGI-PGF)"/>
            <person name="Walter F."/>
            <person name="Albersmeier A."/>
            <person name="Kalinowski J."/>
            <person name="Ruckert C."/>
        </authorList>
    </citation>
    <scope>NUCLEOTIDE SEQUENCE</scope>
    <source>
        <strain evidence="9">JCM 14719</strain>
    </source>
</reference>
<dbReference type="SUPFAM" id="SSF54184">
    <property type="entry name" value="Penicillin-binding protein 2x (pbp-2x), c-terminal domain"/>
    <property type="match status" value="1"/>
</dbReference>
<dbReference type="PANTHER" id="PTHR30627">
    <property type="entry name" value="PEPTIDOGLYCAN D,D-TRANSPEPTIDASE"/>
    <property type="match status" value="1"/>
</dbReference>
<evidence type="ECO:0000256" key="1">
    <source>
        <dbReference type="ARBA" id="ARBA00004370"/>
    </source>
</evidence>
<dbReference type="GO" id="GO:0009252">
    <property type="term" value="P:peptidoglycan biosynthetic process"/>
    <property type="evidence" value="ECO:0007669"/>
    <property type="project" value="UniProtKB-UniPathway"/>
</dbReference>
<dbReference type="InterPro" id="IPR005311">
    <property type="entry name" value="PBP_dimer"/>
</dbReference>
<evidence type="ECO:0000256" key="3">
    <source>
        <dbReference type="ARBA" id="ARBA00007171"/>
    </source>
</evidence>
<organism evidence="9 10">
    <name type="scientific">Calditerricola satsumensis</name>
    <dbReference type="NCBI Taxonomy" id="373054"/>
    <lineage>
        <taxon>Bacteria</taxon>
        <taxon>Bacillati</taxon>
        <taxon>Bacillota</taxon>
        <taxon>Bacilli</taxon>
        <taxon>Bacillales</taxon>
        <taxon>Bacillaceae</taxon>
        <taxon>Calditerricola</taxon>
    </lineage>
</organism>
<dbReference type="EMBL" id="BMOF01000002">
    <property type="protein sequence ID" value="GGJ92367.1"/>
    <property type="molecule type" value="Genomic_DNA"/>
</dbReference>
<dbReference type="Gene3D" id="3.40.710.10">
    <property type="entry name" value="DD-peptidase/beta-lactamase superfamily"/>
    <property type="match status" value="1"/>
</dbReference>
<dbReference type="InterPro" id="IPR005543">
    <property type="entry name" value="PASTA_dom"/>
</dbReference>
<dbReference type="EC" id="3.4.16.4" evidence="4"/>
<proteinExistence type="inferred from homology"/>
<evidence type="ECO:0000256" key="4">
    <source>
        <dbReference type="ARBA" id="ARBA00012448"/>
    </source>
</evidence>
<evidence type="ECO:0000256" key="2">
    <source>
        <dbReference type="ARBA" id="ARBA00004752"/>
    </source>
</evidence>
<keyword evidence="7" id="KW-1133">Transmembrane helix</keyword>
<dbReference type="RefSeq" id="WP_188816582.1">
    <property type="nucleotide sequence ID" value="NZ_BMOF01000002.1"/>
</dbReference>
<dbReference type="InterPro" id="IPR036138">
    <property type="entry name" value="PBP_dimer_sf"/>
</dbReference>
<dbReference type="SMART" id="SM00740">
    <property type="entry name" value="PASTA"/>
    <property type="match status" value="1"/>
</dbReference>
<dbReference type="PANTHER" id="PTHR30627:SF1">
    <property type="entry name" value="PEPTIDOGLYCAN D,D-TRANSPEPTIDASE FTSI"/>
    <property type="match status" value="1"/>
</dbReference>
<comment type="pathway">
    <text evidence="2">Cell wall biogenesis; peptidoglycan biosynthesis.</text>
</comment>
<dbReference type="UniPathway" id="UPA00219"/>
<dbReference type="GO" id="GO:0008658">
    <property type="term" value="F:penicillin binding"/>
    <property type="evidence" value="ECO:0007669"/>
    <property type="project" value="InterPro"/>
</dbReference>
<dbReference type="Gene3D" id="3.30.10.20">
    <property type="match status" value="1"/>
</dbReference>
<dbReference type="GO" id="GO:0005886">
    <property type="term" value="C:plasma membrane"/>
    <property type="evidence" value="ECO:0007669"/>
    <property type="project" value="TreeGrafter"/>
</dbReference>
<keyword evidence="5 7" id="KW-0472">Membrane</keyword>
<evidence type="ECO:0000313" key="10">
    <source>
        <dbReference type="Proteomes" id="UP000637720"/>
    </source>
</evidence>